<organism evidence="1">
    <name type="scientific">marine sediment metagenome</name>
    <dbReference type="NCBI Taxonomy" id="412755"/>
    <lineage>
        <taxon>unclassified sequences</taxon>
        <taxon>metagenomes</taxon>
        <taxon>ecological metagenomes</taxon>
    </lineage>
</organism>
<gene>
    <name evidence="1" type="ORF">LCGC14_1887540</name>
</gene>
<name>A0A0F9G0D6_9ZZZZ</name>
<comment type="caution">
    <text evidence="1">The sequence shown here is derived from an EMBL/GenBank/DDBJ whole genome shotgun (WGS) entry which is preliminary data.</text>
</comment>
<accession>A0A0F9G0D6</accession>
<dbReference type="EMBL" id="LAZR01019543">
    <property type="protein sequence ID" value="KKL92154.1"/>
    <property type="molecule type" value="Genomic_DNA"/>
</dbReference>
<dbReference type="PROSITE" id="PS51257">
    <property type="entry name" value="PROKAR_LIPOPROTEIN"/>
    <property type="match status" value="1"/>
</dbReference>
<reference evidence="1" key="1">
    <citation type="journal article" date="2015" name="Nature">
        <title>Complex archaea that bridge the gap between prokaryotes and eukaryotes.</title>
        <authorList>
            <person name="Spang A."/>
            <person name="Saw J.H."/>
            <person name="Jorgensen S.L."/>
            <person name="Zaremba-Niedzwiedzka K."/>
            <person name="Martijn J."/>
            <person name="Lind A.E."/>
            <person name="van Eijk R."/>
            <person name="Schleper C."/>
            <person name="Guy L."/>
            <person name="Ettema T.J."/>
        </authorList>
    </citation>
    <scope>NUCLEOTIDE SEQUENCE</scope>
</reference>
<sequence length="183" mass="20293">MKKLIVLLIMLVMVAGCQEESAQNSRETLLNPEKATIDFAKQWVDKYGTTPESVDNYNHTFVRLVVDQNAKVMNKLVEATKGSTEETGKQLSALSARQDELKKIIGDYPSEYDTSNSENTVIGAISLHTNAINQFREQIDINTALLASLSATQDTIDRRVMLIENAIGPKCSEPLTEGDEDEN</sequence>
<evidence type="ECO:0000313" key="1">
    <source>
        <dbReference type="EMBL" id="KKL92154.1"/>
    </source>
</evidence>
<dbReference type="AlphaFoldDB" id="A0A0F9G0D6"/>
<protein>
    <submittedName>
        <fullName evidence="1">Uncharacterized protein</fullName>
    </submittedName>
</protein>
<proteinExistence type="predicted"/>